<feature type="domain" description="MbtH-like" evidence="1">
    <location>
        <begin position="3"/>
        <end position="53"/>
    </location>
</feature>
<dbReference type="Proteomes" id="UP000578449">
    <property type="component" value="Unassembled WGS sequence"/>
</dbReference>
<dbReference type="RefSeq" id="WP_185055930.1">
    <property type="nucleotide sequence ID" value="NZ_BAABIX010000016.1"/>
</dbReference>
<dbReference type="Pfam" id="PF03621">
    <property type="entry name" value="MbtH"/>
    <property type="match status" value="1"/>
</dbReference>
<evidence type="ECO:0000313" key="3">
    <source>
        <dbReference type="Proteomes" id="UP000578449"/>
    </source>
</evidence>
<dbReference type="GO" id="GO:0005829">
    <property type="term" value="C:cytosol"/>
    <property type="evidence" value="ECO:0007669"/>
    <property type="project" value="TreeGrafter"/>
</dbReference>
<protein>
    <submittedName>
        <fullName evidence="2">MbtH protein</fullName>
    </submittedName>
</protein>
<evidence type="ECO:0000313" key="2">
    <source>
        <dbReference type="EMBL" id="MBB5139089.1"/>
    </source>
</evidence>
<dbReference type="SUPFAM" id="SSF160582">
    <property type="entry name" value="MbtH-like"/>
    <property type="match status" value="1"/>
</dbReference>
<dbReference type="PANTHER" id="PTHR38444:SF1">
    <property type="entry name" value="ENTEROBACTIN BIOSYNTHESIS PROTEIN YBDZ"/>
    <property type="match status" value="1"/>
</dbReference>
<dbReference type="InterPro" id="IPR037407">
    <property type="entry name" value="MLP_fam"/>
</dbReference>
<gene>
    <name evidence="2" type="ORF">HNP84_008852</name>
</gene>
<dbReference type="InterPro" id="IPR038020">
    <property type="entry name" value="MbtH-like_sf"/>
</dbReference>
<dbReference type="GO" id="GO:0019290">
    <property type="term" value="P:siderophore biosynthetic process"/>
    <property type="evidence" value="ECO:0007669"/>
    <property type="project" value="TreeGrafter"/>
</dbReference>
<dbReference type="AlphaFoldDB" id="A0A840PJE7"/>
<dbReference type="SMART" id="SM00923">
    <property type="entry name" value="MbtH"/>
    <property type="match status" value="1"/>
</dbReference>
<name>A0A840PJE7_9ACTN</name>
<proteinExistence type="predicted"/>
<sequence>MTNPFDAEDGEFLVLVDDEGRHSLWPSFSAVPAGWTAVFGPDPRALCLEYVRANWTDMRPRGLAARMDAGR</sequence>
<dbReference type="InterPro" id="IPR005153">
    <property type="entry name" value="MbtH-like_dom"/>
</dbReference>
<evidence type="ECO:0000259" key="1">
    <source>
        <dbReference type="SMART" id="SM00923"/>
    </source>
</evidence>
<accession>A0A840PJE7</accession>
<dbReference type="PANTHER" id="PTHR38444">
    <property type="entry name" value="ENTEROBACTIN BIOSYNTHESIS PROTEIN YBDZ"/>
    <property type="match status" value="1"/>
</dbReference>
<dbReference type="EMBL" id="JACHGN010000027">
    <property type="protein sequence ID" value="MBB5139089.1"/>
    <property type="molecule type" value="Genomic_DNA"/>
</dbReference>
<dbReference type="Gene3D" id="3.90.820.10">
    <property type="entry name" value="Structural Genomics, Unknown Function 30-nov-00 1gh9 Mol_id"/>
    <property type="match status" value="1"/>
</dbReference>
<organism evidence="2 3">
    <name type="scientific">Thermocatellispora tengchongensis</name>
    <dbReference type="NCBI Taxonomy" id="1073253"/>
    <lineage>
        <taxon>Bacteria</taxon>
        <taxon>Bacillati</taxon>
        <taxon>Actinomycetota</taxon>
        <taxon>Actinomycetes</taxon>
        <taxon>Streptosporangiales</taxon>
        <taxon>Streptosporangiaceae</taxon>
        <taxon>Thermocatellispora</taxon>
    </lineage>
</organism>
<comment type="caution">
    <text evidence="2">The sequence shown here is derived from an EMBL/GenBank/DDBJ whole genome shotgun (WGS) entry which is preliminary data.</text>
</comment>
<keyword evidence="3" id="KW-1185">Reference proteome</keyword>
<reference evidence="2 3" key="1">
    <citation type="submission" date="2020-08" db="EMBL/GenBank/DDBJ databases">
        <title>Genomic Encyclopedia of Type Strains, Phase IV (KMG-IV): sequencing the most valuable type-strain genomes for metagenomic binning, comparative biology and taxonomic classification.</title>
        <authorList>
            <person name="Goeker M."/>
        </authorList>
    </citation>
    <scope>NUCLEOTIDE SEQUENCE [LARGE SCALE GENOMIC DNA]</scope>
    <source>
        <strain evidence="2 3">DSM 45615</strain>
    </source>
</reference>